<accession>A0A9P0VYJ4</accession>
<dbReference type="PANTHER" id="PTHR28307">
    <property type="entry name" value="PROTEIN PAL1"/>
    <property type="match status" value="1"/>
</dbReference>
<dbReference type="EMBL" id="CAKXYY010000007">
    <property type="protein sequence ID" value="CAH2352612.1"/>
    <property type="molecule type" value="Genomic_DNA"/>
</dbReference>
<dbReference type="Pfam" id="PF08316">
    <property type="entry name" value="Pal1"/>
    <property type="match status" value="1"/>
</dbReference>
<evidence type="ECO:0000313" key="2">
    <source>
        <dbReference type="EMBL" id="CAH2352612.1"/>
    </source>
</evidence>
<comment type="caution">
    <text evidence="2">The sequence shown here is derived from an EMBL/GenBank/DDBJ whole genome shotgun (WGS) entry which is preliminary data.</text>
</comment>
<feature type="compositionally biased region" description="Polar residues" evidence="1">
    <location>
        <begin position="1"/>
        <end position="15"/>
    </location>
</feature>
<dbReference type="AlphaFoldDB" id="A0A9P0VYJ4"/>
<feature type="compositionally biased region" description="Low complexity" evidence="1">
    <location>
        <begin position="272"/>
        <end position="284"/>
    </location>
</feature>
<evidence type="ECO:0000256" key="1">
    <source>
        <dbReference type="SAM" id="MobiDB-lite"/>
    </source>
</evidence>
<proteinExistence type="predicted"/>
<feature type="region of interest" description="Disordered" evidence="1">
    <location>
        <begin position="371"/>
        <end position="406"/>
    </location>
</feature>
<name>A0A9P0VYJ4_9ASCO</name>
<evidence type="ECO:0008006" key="4">
    <source>
        <dbReference type="Google" id="ProtNLM"/>
    </source>
</evidence>
<sequence>MSSNNPFASAMNDSDSYVHHREPPPPPGNSNGSTTNRSRTQTPPSRPPKVAPPSYEEAAGPEVSRSEYPREKGSGVRVSTSSRESSNNNNNTTSNGTHTSNRSGNREHSSREHGSRDERPRRTRSANEHVSSRHHSSSHRSSGDREKDKERERERRRRKSPSKKTPQPVKSKNLDTIDKLDVTAFFGGGFHHDGPFDACTPHRNKNVKAAPVMAFPADGPNNSIKGTANKDKHSHIDLAFGNSDLDQNEIVGRSASRSKGRSSVSGAGGARSGSTSNGGAASTGENGENPAFKIDDPTSSLYIPKQNPSVINFDANQVAVPVHGEFTPGLGTSTFLDGAPAPKAVVHDEYLNPPNALGGGLGRKKSLAQRLRKNSGSENTSRRASNDNQIEHTYSDDPIEPSGNSLLRRVKSLKVGRK</sequence>
<feature type="compositionally biased region" description="Low complexity" evidence="1">
    <location>
        <begin position="29"/>
        <end position="43"/>
    </location>
</feature>
<feature type="compositionally biased region" description="Basic and acidic residues" evidence="1">
    <location>
        <begin position="141"/>
        <end position="153"/>
    </location>
</feature>
<dbReference type="Proteomes" id="UP000837801">
    <property type="component" value="Unassembled WGS sequence"/>
</dbReference>
<gene>
    <name evidence="2" type="ORF">CLIB1423_07S03532</name>
</gene>
<dbReference type="GO" id="GO:0005737">
    <property type="term" value="C:cytoplasm"/>
    <property type="evidence" value="ECO:0007669"/>
    <property type="project" value="TreeGrafter"/>
</dbReference>
<feature type="compositionally biased region" description="Basic and acidic residues" evidence="1">
    <location>
        <begin position="104"/>
        <end position="131"/>
    </location>
</feature>
<feature type="region of interest" description="Disordered" evidence="1">
    <location>
        <begin position="253"/>
        <end position="300"/>
    </location>
</feature>
<feature type="region of interest" description="Disordered" evidence="1">
    <location>
        <begin position="1"/>
        <end position="175"/>
    </location>
</feature>
<dbReference type="OrthoDB" id="5352132at2759"/>
<protein>
    <recommendedName>
        <fullName evidence="4">Pal1 cell morphology protein</fullName>
    </recommendedName>
</protein>
<reference evidence="2" key="1">
    <citation type="submission" date="2022-03" db="EMBL/GenBank/DDBJ databases">
        <authorList>
            <person name="Legras J.-L."/>
            <person name="Devillers H."/>
            <person name="Grondin C."/>
        </authorList>
    </citation>
    <scope>NUCLEOTIDE SEQUENCE</scope>
    <source>
        <strain evidence="2">CLIB 1423</strain>
    </source>
</reference>
<feature type="compositionally biased region" description="Low complexity" evidence="1">
    <location>
        <begin position="75"/>
        <end position="103"/>
    </location>
</feature>
<dbReference type="InterPro" id="IPR013226">
    <property type="entry name" value="Pal1"/>
</dbReference>
<keyword evidence="3" id="KW-1185">Reference proteome</keyword>
<evidence type="ECO:0000313" key="3">
    <source>
        <dbReference type="Proteomes" id="UP000837801"/>
    </source>
</evidence>
<organism evidence="2 3">
    <name type="scientific">[Candida] railenensis</name>
    <dbReference type="NCBI Taxonomy" id="45579"/>
    <lineage>
        <taxon>Eukaryota</taxon>
        <taxon>Fungi</taxon>
        <taxon>Dikarya</taxon>
        <taxon>Ascomycota</taxon>
        <taxon>Saccharomycotina</taxon>
        <taxon>Pichiomycetes</taxon>
        <taxon>Debaryomycetaceae</taxon>
        <taxon>Kurtzmaniella</taxon>
    </lineage>
</organism>
<feature type="compositionally biased region" description="Low complexity" evidence="1">
    <location>
        <begin position="253"/>
        <end position="265"/>
    </location>
</feature>
<dbReference type="PANTHER" id="PTHR28307:SF2">
    <property type="entry name" value="PROTEIN PAL1"/>
    <property type="match status" value="1"/>
</dbReference>
<feature type="compositionally biased region" description="Basic and acidic residues" evidence="1">
    <location>
        <begin position="64"/>
        <end position="74"/>
    </location>
</feature>
<feature type="compositionally biased region" description="Basic and acidic residues" evidence="1">
    <location>
        <begin position="380"/>
        <end position="395"/>
    </location>
</feature>